<dbReference type="RefSeq" id="WP_066411019.1">
    <property type="nucleotide sequence ID" value="NZ_CP018866.1"/>
</dbReference>
<evidence type="ECO:0000313" key="2">
    <source>
        <dbReference type="EMBL" id="AST91902.1"/>
    </source>
</evidence>
<keyword evidence="3" id="KW-1185">Reference proteome</keyword>
<evidence type="ECO:0008006" key="4">
    <source>
        <dbReference type="Google" id="ProtNLM"/>
    </source>
</evidence>
<organism evidence="2 3">
    <name type="scientific">Sutcliffiella cohnii</name>
    <dbReference type="NCBI Taxonomy" id="33932"/>
    <lineage>
        <taxon>Bacteria</taxon>
        <taxon>Bacillati</taxon>
        <taxon>Bacillota</taxon>
        <taxon>Bacilli</taxon>
        <taxon>Bacillales</taxon>
        <taxon>Bacillaceae</taxon>
        <taxon>Sutcliffiella</taxon>
    </lineage>
</organism>
<dbReference type="AlphaFoldDB" id="A0A223KQZ5"/>
<dbReference type="KEGG" id="bcoh:BC6307_11745"/>
<gene>
    <name evidence="2" type="ORF">BC6307_11745</name>
</gene>
<dbReference type="EMBL" id="CP018866">
    <property type="protein sequence ID" value="AST91902.1"/>
    <property type="molecule type" value="Genomic_DNA"/>
</dbReference>
<dbReference type="STRING" id="1314751.GCA_001591425_00226"/>
<keyword evidence="1" id="KW-0812">Transmembrane</keyword>
<proteinExistence type="predicted"/>
<keyword evidence="1" id="KW-0472">Membrane</keyword>
<accession>A0A223KQZ5</accession>
<sequence length="224" mass="25865">MTIVLSAILFYFLNVLFFLFVVSLLSFISVSILLLLKIEIRQWLVLLVALPIIIGTQFFLDKQMDAIELRETDIVIKGNGEIVKNTANKHLVTTDKDLFIAIDGIKPYEEKFSYTFQTEDGQQQAIDILISFHETDMETIRNNFQVFKEVLQSIDNDPVRYFSRYSYYTDVVESRLQSEISEKVASLKKEELTTAIMVNIIETVGAQLLNDEERKLFSIELISE</sequence>
<keyword evidence="1" id="KW-1133">Transmembrane helix</keyword>
<dbReference type="Proteomes" id="UP000215224">
    <property type="component" value="Chromosome"/>
</dbReference>
<feature type="transmembrane region" description="Helical" evidence="1">
    <location>
        <begin position="43"/>
        <end position="60"/>
    </location>
</feature>
<protein>
    <recommendedName>
        <fullName evidence="4">Band 7 domain-containing protein</fullName>
    </recommendedName>
</protein>
<name>A0A223KQZ5_9BACI</name>
<evidence type="ECO:0000256" key="1">
    <source>
        <dbReference type="SAM" id="Phobius"/>
    </source>
</evidence>
<reference evidence="2 3" key="1">
    <citation type="submission" date="2016-12" db="EMBL/GenBank/DDBJ databases">
        <title>The whole genome sequencing and assembly of Bacillus cohnii DSM 6307T strain.</title>
        <authorList>
            <person name="Lee Y.-J."/>
            <person name="Yi H."/>
            <person name="Bahn Y.-S."/>
            <person name="Kim J.F."/>
            <person name="Lee D.-W."/>
        </authorList>
    </citation>
    <scope>NUCLEOTIDE SEQUENCE [LARGE SCALE GENOMIC DNA]</scope>
    <source>
        <strain evidence="2 3">DSM 6307</strain>
    </source>
</reference>
<feature type="transmembrane region" description="Helical" evidence="1">
    <location>
        <begin position="12"/>
        <end position="36"/>
    </location>
</feature>
<evidence type="ECO:0000313" key="3">
    <source>
        <dbReference type="Proteomes" id="UP000215224"/>
    </source>
</evidence>